<evidence type="ECO:0000313" key="2">
    <source>
        <dbReference type="Proteomes" id="UP001633002"/>
    </source>
</evidence>
<dbReference type="AlphaFoldDB" id="A0ABD3I2R6"/>
<keyword evidence="2" id="KW-1185">Reference proteome</keyword>
<comment type="caution">
    <text evidence="1">The sequence shown here is derived from an EMBL/GenBank/DDBJ whole genome shotgun (WGS) entry which is preliminary data.</text>
</comment>
<proteinExistence type="predicted"/>
<name>A0ABD3I2R6_9MARC</name>
<protein>
    <submittedName>
        <fullName evidence="1">Uncharacterized protein</fullName>
    </submittedName>
</protein>
<organism evidence="1 2">
    <name type="scientific">Riccia sorocarpa</name>
    <dbReference type="NCBI Taxonomy" id="122646"/>
    <lineage>
        <taxon>Eukaryota</taxon>
        <taxon>Viridiplantae</taxon>
        <taxon>Streptophyta</taxon>
        <taxon>Embryophyta</taxon>
        <taxon>Marchantiophyta</taxon>
        <taxon>Marchantiopsida</taxon>
        <taxon>Marchantiidae</taxon>
        <taxon>Marchantiales</taxon>
        <taxon>Ricciaceae</taxon>
        <taxon>Riccia</taxon>
    </lineage>
</organism>
<reference evidence="1 2" key="1">
    <citation type="submission" date="2024-09" db="EMBL/GenBank/DDBJ databases">
        <title>Chromosome-scale assembly of Riccia sorocarpa.</title>
        <authorList>
            <person name="Paukszto L."/>
        </authorList>
    </citation>
    <scope>NUCLEOTIDE SEQUENCE [LARGE SCALE GENOMIC DNA]</scope>
    <source>
        <strain evidence="1">LP-2024</strain>
        <tissue evidence="1">Aerial parts of the thallus</tissue>
    </source>
</reference>
<sequence>MGAVAVETGHVTDGGSPVGAVEDCGGVIGFGAARAADVDVVGVGVIQGSGRKSGALVVDMELTAGLTGRVAGGLYVAALK</sequence>
<evidence type="ECO:0000313" key="1">
    <source>
        <dbReference type="EMBL" id="KAL3697997.1"/>
    </source>
</evidence>
<gene>
    <name evidence="1" type="ORF">R1sor_012073</name>
</gene>
<accession>A0ABD3I2R6</accession>
<dbReference type="Proteomes" id="UP001633002">
    <property type="component" value="Unassembled WGS sequence"/>
</dbReference>
<dbReference type="EMBL" id="JBJQOH010000002">
    <property type="protein sequence ID" value="KAL3697997.1"/>
    <property type="molecule type" value="Genomic_DNA"/>
</dbReference>